<feature type="region of interest" description="Disordered" evidence="1">
    <location>
        <begin position="654"/>
        <end position="696"/>
    </location>
</feature>
<evidence type="ECO:0000313" key="4">
    <source>
        <dbReference type="Proteomes" id="UP000319771"/>
    </source>
</evidence>
<dbReference type="Gene3D" id="3.40.30.10">
    <property type="entry name" value="Glutaredoxin"/>
    <property type="match status" value="1"/>
</dbReference>
<dbReference type="InterPro" id="IPR050553">
    <property type="entry name" value="Thioredoxin_ResA/DsbE_sf"/>
</dbReference>
<organism evidence="3 4">
    <name type="scientific">Eiseniibacteriota bacterium</name>
    <dbReference type="NCBI Taxonomy" id="2212470"/>
    <lineage>
        <taxon>Bacteria</taxon>
        <taxon>Candidatus Eiseniibacteriota</taxon>
    </lineage>
</organism>
<dbReference type="InterPro" id="IPR008969">
    <property type="entry name" value="CarboxyPept-like_regulatory"/>
</dbReference>
<feature type="region of interest" description="Disordered" evidence="1">
    <location>
        <begin position="57"/>
        <end position="93"/>
    </location>
</feature>
<evidence type="ECO:0000313" key="3">
    <source>
        <dbReference type="EMBL" id="TMQ71042.1"/>
    </source>
</evidence>
<dbReference type="InterPro" id="IPR036249">
    <property type="entry name" value="Thioredoxin-like_sf"/>
</dbReference>
<dbReference type="CDD" id="cd02966">
    <property type="entry name" value="TlpA_like_family"/>
    <property type="match status" value="1"/>
</dbReference>
<feature type="domain" description="Thioredoxin" evidence="2">
    <location>
        <begin position="513"/>
        <end position="660"/>
    </location>
</feature>
<dbReference type="GO" id="GO:0016209">
    <property type="term" value="F:antioxidant activity"/>
    <property type="evidence" value="ECO:0007669"/>
    <property type="project" value="InterPro"/>
</dbReference>
<dbReference type="InterPro" id="IPR017937">
    <property type="entry name" value="Thioredoxin_CS"/>
</dbReference>
<evidence type="ECO:0000259" key="2">
    <source>
        <dbReference type="PROSITE" id="PS51352"/>
    </source>
</evidence>
<feature type="compositionally biased region" description="Basic residues" evidence="1">
    <location>
        <begin position="686"/>
        <end position="696"/>
    </location>
</feature>
<comment type="caution">
    <text evidence="3">The sequence shown here is derived from an EMBL/GenBank/DDBJ whole genome shotgun (WGS) entry which is preliminary data.</text>
</comment>
<dbReference type="InterPro" id="IPR013766">
    <property type="entry name" value="Thioredoxin_domain"/>
</dbReference>
<dbReference type="EMBL" id="VBPB01000188">
    <property type="protein sequence ID" value="TMQ71042.1"/>
    <property type="molecule type" value="Genomic_DNA"/>
</dbReference>
<proteinExistence type="predicted"/>
<feature type="compositionally biased region" description="Low complexity" evidence="1">
    <location>
        <begin position="654"/>
        <end position="683"/>
    </location>
</feature>
<dbReference type="PROSITE" id="PS00194">
    <property type="entry name" value="THIOREDOXIN_1"/>
    <property type="match status" value="1"/>
</dbReference>
<dbReference type="SUPFAM" id="SSF49464">
    <property type="entry name" value="Carboxypeptidase regulatory domain-like"/>
    <property type="match status" value="1"/>
</dbReference>
<accession>A0A538U564</accession>
<gene>
    <name evidence="3" type="ORF">E6K81_11125</name>
</gene>
<evidence type="ECO:0000256" key="1">
    <source>
        <dbReference type="SAM" id="MobiDB-lite"/>
    </source>
</evidence>
<name>A0A538U564_UNCEI</name>
<protein>
    <submittedName>
        <fullName evidence="3">Redoxin domain-containing protein</fullName>
    </submittedName>
</protein>
<dbReference type="PANTHER" id="PTHR42852:SF13">
    <property type="entry name" value="PROTEIN DIPZ"/>
    <property type="match status" value="1"/>
</dbReference>
<dbReference type="SUPFAM" id="SSF52833">
    <property type="entry name" value="Thioredoxin-like"/>
    <property type="match status" value="1"/>
</dbReference>
<dbReference type="InterPro" id="IPR000866">
    <property type="entry name" value="AhpC/TSA"/>
</dbReference>
<sequence length="696" mass="76051">MLRHSRPASWDWSKGSIAPAGLAASVAADDGRPVARTEASRPSVHARRLLIRTRIMGVPPSPKSRDQPGKAGRYCAGRGTGNRAAPGRGISAHERGGRVPRRAVFMRVLTLSAILILWWSCAAAQDSCVVHGHVLGCDGKPMRSAFVRPFGPGRSGHLAAATPDGEFQVAFPRPGGYFLVFGGVHHQTLFMPLLIERPGPLELTVRLSAASYRSSFDSVQVVGDFNDYKSEGALPMSRRTDGTLIASVPCDRDTLRYQLLGVQTGTLPICGTQADTFLVDRRNPMLGNQSNSFISVLKAERKPVQVVFDPARLPRGYDEPVITFADPLRVAARIVDISQDMSRRGRRISDALAAAKAAGRADSFHWDASPDLKSLATEIDGERATLTRAYLLLNYVHLAVYAPDSTKARRILAEIPPDSPVWSLEWGGPDKTFYDIGQMAKRPALWRDYGERVVAAHPDSSVRAAFLYDLLEEAQKSGDKERAGRYYTQLVGDYAGSQYADWSKKQYGPNRAVMVHKPCPDFALAGLEDSARVYRAADFKGKYVLIDFWATWCGPCVGELASLHRAHEKFKGRGLVILSVSFDEKRETVKRFRSGKWPMPWLHAFLPNGFASGVAAAFEIVGIPRPILIGPDGTIVAVDEDLRGEKLDGTLARALGGDAGRLGPRGALTAPSSPRMPRWSRPSQVRSRRPAGRSPS</sequence>
<dbReference type="PANTHER" id="PTHR42852">
    <property type="entry name" value="THIOL:DISULFIDE INTERCHANGE PROTEIN DSBE"/>
    <property type="match status" value="1"/>
</dbReference>
<reference evidence="3 4" key="1">
    <citation type="journal article" date="2019" name="Nat. Microbiol.">
        <title>Mediterranean grassland soil C-N compound turnover is dependent on rainfall and depth, and is mediated by genomically divergent microorganisms.</title>
        <authorList>
            <person name="Diamond S."/>
            <person name="Andeer P.F."/>
            <person name="Li Z."/>
            <person name="Crits-Christoph A."/>
            <person name="Burstein D."/>
            <person name="Anantharaman K."/>
            <person name="Lane K.R."/>
            <person name="Thomas B.C."/>
            <person name="Pan C."/>
            <person name="Northen T.R."/>
            <person name="Banfield J.F."/>
        </authorList>
    </citation>
    <scope>NUCLEOTIDE SEQUENCE [LARGE SCALE GENOMIC DNA]</scope>
    <source>
        <strain evidence="3">WS_11</strain>
    </source>
</reference>
<dbReference type="AlphaFoldDB" id="A0A538U564"/>
<dbReference type="PROSITE" id="PS51352">
    <property type="entry name" value="THIOREDOXIN_2"/>
    <property type="match status" value="1"/>
</dbReference>
<dbReference type="Pfam" id="PF00578">
    <property type="entry name" value="AhpC-TSA"/>
    <property type="match status" value="1"/>
</dbReference>
<dbReference type="Proteomes" id="UP000319771">
    <property type="component" value="Unassembled WGS sequence"/>
</dbReference>
<dbReference type="GO" id="GO:0016491">
    <property type="term" value="F:oxidoreductase activity"/>
    <property type="evidence" value="ECO:0007669"/>
    <property type="project" value="InterPro"/>
</dbReference>